<evidence type="ECO:0000256" key="4">
    <source>
        <dbReference type="ARBA" id="ARBA00022898"/>
    </source>
</evidence>
<evidence type="ECO:0000256" key="3">
    <source>
        <dbReference type="ARBA" id="ARBA00022679"/>
    </source>
</evidence>
<dbReference type="InterPro" id="IPR015424">
    <property type="entry name" value="PyrdxlP-dep_Trfase"/>
</dbReference>
<dbReference type="AlphaFoldDB" id="A0A1C6SND2"/>
<evidence type="ECO:0000313" key="5">
    <source>
        <dbReference type="EMBL" id="SCL30990.1"/>
    </source>
</evidence>
<evidence type="ECO:0000313" key="6">
    <source>
        <dbReference type="Proteomes" id="UP000198906"/>
    </source>
</evidence>
<dbReference type="STRING" id="47866.GA0074694_5854"/>
<organism evidence="5 6">
    <name type="scientific">Micromonospora inyonensis</name>
    <dbReference type="NCBI Taxonomy" id="47866"/>
    <lineage>
        <taxon>Bacteria</taxon>
        <taxon>Bacillati</taxon>
        <taxon>Actinomycetota</taxon>
        <taxon>Actinomycetes</taxon>
        <taxon>Micromonosporales</taxon>
        <taxon>Micromonosporaceae</taxon>
        <taxon>Micromonospora</taxon>
    </lineage>
</organism>
<protein>
    <submittedName>
        <fullName evidence="5">Putrescine aminotransferase</fullName>
    </submittedName>
</protein>
<gene>
    <name evidence="5" type="ORF">GA0074694_5854</name>
</gene>
<dbReference type="RefSeq" id="WP_091463019.1">
    <property type="nucleotide sequence ID" value="NZ_FMHU01000002.1"/>
</dbReference>
<comment type="cofactor">
    <cofactor evidence="1">
        <name>pyridoxal 5'-phosphate</name>
        <dbReference type="ChEBI" id="CHEBI:597326"/>
    </cofactor>
</comment>
<dbReference type="InterPro" id="IPR005814">
    <property type="entry name" value="Aminotrans_3"/>
</dbReference>
<dbReference type="Pfam" id="PF00202">
    <property type="entry name" value="Aminotran_3"/>
    <property type="match status" value="1"/>
</dbReference>
<dbReference type="SUPFAM" id="SSF53383">
    <property type="entry name" value="PLP-dependent transferases"/>
    <property type="match status" value="1"/>
</dbReference>
<dbReference type="PANTHER" id="PTHR11986">
    <property type="entry name" value="AMINOTRANSFERASE CLASS III"/>
    <property type="match status" value="1"/>
</dbReference>
<name>A0A1C6SND2_9ACTN</name>
<dbReference type="Gene3D" id="3.90.1150.10">
    <property type="entry name" value="Aspartate Aminotransferase, domain 1"/>
    <property type="match status" value="1"/>
</dbReference>
<proteinExistence type="predicted"/>
<reference evidence="6" key="1">
    <citation type="submission" date="2016-06" db="EMBL/GenBank/DDBJ databases">
        <authorList>
            <person name="Varghese N."/>
        </authorList>
    </citation>
    <scope>NUCLEOTIDE SEQUENCE [LARGE SCALE GENOMIC DNA]</scope>
    <source>
        <strain evidence="6">DSM 46123</strain>
    </source>
</reference>
<dbReference type="Gene3D" id="3.40.640.10">
    <property type="entry name" value="Type I PLP-dependent aspartate aminotransferase-like (Major domain)"/>
    <property type="match status" value="1"/>
</dbReference>
<dbReference type="CDD" id="cd00610">
    <property type="entry name" value="OAT_like"/>
    <property type="match status" value="1"/>
</dbReference>
<dbReference type="PANTHER" id="PTHR11986:SF79">
    <property type="entry name" value="ACETYLORNITHINE AMINOTRANSFERASE, MITOCHONDRIAL"/>
    <property type="match status" value="1"/>
</dbReference>
<dbReference type="PROSITE" id="PS51257">
    <property type="entry name" value="PROKAR_LIPOPROTEIN"/>
    <property type="match status" value="1"/>
</dbReference>
<dbReference type="Proteomes" id="UP000198906">
    <property type="component" value="Unassembled WGS sequence"/>
</dbReference>
<dbReference type="InterPro" id="IPR015422">
    <property type="entry name" value="PyrdxlP-dep_Trfase_small"/>
</dbReference>
<accession>A0A1C6SND2</accession>
<evidence type="ECO:0000256" key="2">
    <source>
        <dbReference type="ARBA" id="ARBA00022576"/>
    </source>
</evidence>
<dbReference type="GO" id="GO:0008483">
    <property type="term" value="F:transaminase activity"/>
    <property type="evidence" value="ECO:0007669"/>
    <property type="project" value="UniProtKB-KW"/>
</dbReference>
<dbReference type="InterPro" id="IPR015421">
    <property type="entry name" value="PyrdxlP-dep_Trfase_major"/>
</dbReference>
<dbReference type="FunFam" id="3.40.640.10:FF:000004">
    <property type="entry name" value="Acetylornithine aminotransferase"/>
    <property type="match status" value="1"/>
</dbReference>
<dbReference type="InterPro" id="IPR050103">
    <property type="entry name" value="Class-III_PLP-dep_AT"/>
</dbReference>
<dbReference type="GO" id="GO:0042802">
    <property type="term" value="F:identical protein binding"/>
    <property type="evidence" value="ECO:0007669"/>
    <property type="project" value="TreeGrafter"/>
</dbReference>
<dbReference type="GO" id="GO:0030170">
    <property type="term" value="F:pyridoxal phosphate binding"/>
    <property type="evidence" value="ECO:0007669"/>
    <property type="project" value="InterPro"/>
</dbReference>
<evidence type="ECO:0000256" key="1">
    <source>
        <dbReference type="ARBA" id="ARBA00001933"/>
    </source>
</evidence>
<keyword evidence="6" id="KW-1185">Reference proteome</keyword>
<sequence>MRTRRQELAEAKAAHNHPTYSTMSFVMGCGVQGPGSGAHVTDGDGRDLLALFDQYGNQSFGYSHERIVAAVAEQLASGRLNSTKILFEEEQIRLTARLAELTGGRLPYAYLANGGGESIDNALKLARAATGRTTFVSALDCFHGKTFAALSAANRPEHAALYRPFLERFRQVPFDDLAALDRAVDGDTAAVLLEPVQAEGGVIVPDEDYLAGVRRICTERGTLLILDEMQTAFGRCGPFFAFDRFGVTPDLVCVGKAFGGGVVPLSAVLGTEAVWDSLRALPSAFGSSLGGNPLCCRVGLAAIEIATEESFGRTVAAHTETLGTRLPALVARFPRLLAAHRGIGMMHGLEFHDETLGGMVLALLLRHGVTSTYSLYHNRVLRVQPPMVISPADLAYGLDVLERVLAEVDARQDDPTGRPAVPCSPVTRTALVPVPCAELRDLLHRQPHLLDPFALDPSGWAPTDDGLTPEFAGTLGHDRVVWADRVTRTPEGVTASAVPDWIWRRLDRTVRVRPVDGDDRRSAVEVRIDWDTGSGPYEPLLAGQLGPFVSDRLDALLARLADEMARTCS</sequence>
<keyword evidence="4" id="KW-0663">Pyridoxal phosphate</keyword>
<keyword evidence="3 5" id="KW-0808">Transferase</keyword>
<keyword evidence="2 5" id="KW-0032">Aminotransferase</keyword>
<dbReference type="EMBL" id="FMHU01000002">
    <property type="protein sequence ID" value="SCL30990.1"/>
    <property type="molecule type" value="Genomic_DNA"/>
</dbReference>